<evidence type="ECO:0000313" key="1">
    <source>
        <dbReference type="EMBL" id="QNO47067.1"/>
    </source>
</evidence>
<organism evidence="1">
    <name type="scientific">Candidatus Methanogaster sp. ANME-2c ERB4</name>
    <dbReference type="NCBI Taxonomy" id="2759911"/>
    <lineage>
        <taxon>Archaea</taxon>
        <taxon>Methanobacteriati</taxon>
        <taxon>Methanobacteriota</taxon>
        <taxon>Stenosarchaea group</taxon>
        <taxon>Methanomicrobia</taxon>
        <taxon>Methanosarcinales</taxon>
        <taxon>ANME-2 cluster</taxon>
        <taxon>Candidatus Methanogasteraceae</taxon>
        <taxon>Candidatus Methanogaster</taxon>
    </lineage>
</organism>
<sequence length="42" mass="4525">MSSAMIDARVLLLSILYLQDIGAAKPNAKTRCTSSVIKCGVW</sequence>
<accession>A0A7G9YGD3</accession>
<dbReference type="AlphaFoldDB" id="A0A7G9YGD3"/>
<reference evidence="1" key="1">
    <citation type="submission" date="2020-06" db="EMBL/GenBank/DDBJ databases">
        <title>Unique genomic features of the anaerobic methanotrophic archaea.</title>
        <authorList>
            <person name="Chadwick G.L."/>
            <person name="Skennerton C.T."/>
            <person name="Laso-Perez R."/>
            <person name="Leu A.O."/>
            <person name="Speth D.R."/>
            <person name="Yu H."/>
            <person name="Morgan-Lang C."/>
            <person name="Hatzenpichler R."/>
            <person name="Goudeau D."/>
            <person name="Malmstrom R."/>
            <person name="Brazelton W.J."/>
            <person name="Woyke T."/>
            <person name="Hallam S.J."/>
            <person name="Tyson G.W."/>
            <person name="Wegener G."/>
            <person name="Boetius A."/>
            <person name="Orphan V."/>
        </authorList>
    </citation>
    <scope>NUCLEOTIDE SEQUENCE</scope>
</reference>
<gene>
    <name evidence="1" type="ORF">NBCJMJBN_00028</name>
</gene>
<name>A0A7G9YGD3_9EURY</name>
<proteinExistence type="predicted"/>
<protein>
    <submittedName>
        <fullName evidence="1">Uncharacterized protein</fullName>
    </submittedName>
</protein>
<dbReference type="EMBL" id="MT631239">
    <property type="protein sequence ID" value="QNO47067.1"/>
    <property type="molecule type" value="Genomic_DNA"/>
</dbReference>